<evidence type="ECO:0000259" key="10">
    <source>
        <dbReference type="PROSITE" id="PS50850"/>
    </source>
</evidence>
<feature type="transmembrane region" description="Helical" evidence="9">
    <location>
        <begin position="89"/>
        <end position="109"/>
    </location>
</feature>
<dbReference type="InterPro" id="IPR020846">
    <property type="entry name" value="MFS_dom"/>
</dbReference>
<keyword evidence="12" id="KW-1185">Reference proteome</keyword>
<evidence type="ECO:0000256" key="3">
    <source>
        <dbReference type="ARBA" id="ARBA00022448"/>
    </source>
</evidence>
<dbReference type="AlphaFoldDB" id="A0A1C7M8X2"/>
<dbReference type="GO" id="GO:0005886">
    <property type="term" value="C:plasma membrane"/>
    <property type="evidence" value="ECO:0007669"/>
    <property type="project" value="TreeGrafter"/>
</dbReference>
<feature type="transmembrane region" description="Helical" evidence="9">
    <location>
        <begin position="497"/>
        <end position="517"/>
    </location>
</feature>
<dbReference type="Pfam" id="PF00083">
    <property type="entry name" value="Sugar_tr"/>
    <property type="match status" value="3"/>
</dbReference>
<keyword evidence="7 9" id="KW-0472">Membrane</keyword>
<feature type="transmembrane region" description="Helical" evidence="9">
    <location>
        <begin position="226"/>
        <end position="245"/>
    </location>
</feature>
<comment type="subcellular location">
    <subcellularLocation>
        <location evidence="1">Membrane</location>
        <topology evidence="1">Multi-pass membrane protein</topology>
    </subcellularLocation>
</comment>
<evidence type="ECO:0000256" key="2">
    <source>
        <dbReference type="ARBA" id="ARBA00010992"/>
    </source>
</evidence>
<keyword evidence="5 9" id="KW-0812">Transmembrane</keyword>
<dbReference type="InterPro" id="IPR050360">
    <property type="entry name" value="MFS_Sugar_Transporters"/>
</dbReference>
<feature type="domain" description="Major facilitator superfamily (MFS) profile" evidence="10">
    <location>
        <begin position="15"/>
        <end position="563"/>
    </location>
</feature>
<feature type="transmembrane region" description="Helical" evidence="9">
    <location>
        <begin position="449"/>
        <end position="477"/>
    </location>
</feature>
<evidence type="ECO:0000313" key="12">
    <source>
        <dbReference type="Proteomes" id="UP000092993"/>
    </source>
</evidence>
<dbReference type="PANTHER" id="PTHR48022">
    <property type="entry name" value="PLASTIDIC GLUCOSE TRANSPORTER 4"/>
    <property type="match status" value="1"/>
</dbReference>
<evidence type="ECO:0000256" key="6">
    <source>
        <dbReference type="ARBA" id="ARBA00022989"/>
    </source>
</evidence>
<dbReference type="SUPFAM" id="SSF103473">
    <property type="entry name" value="MFS general substrate transporter"/>
    <property type="match status" value="1"/>
</dbReference>
<protein>
    <submittedName>
        <fullName evidence="11">High-affinity glucose transporter ght2</fullName>
    </submittedName>
</protein>
<dbReference type="PROSITE" id="PS50850">
    <property type="entry name" value="MFS"/>
    <property type="match status" value="1"/>
</dbReference>
<dbReference type="Proteomes" id="UP000092993">
    <property type="component" value="Unassembled WGS sequence"/>
</dbReference>
<evidence type="ECO:0000256" key="7">
    <source>
        <dbReference type="ARBA" id="ARBA00023136"/>
    </source>
</evidence>
<organism evidence="11 12">
    <name type="scientific">Grifola frondosa</name>
    <name type="common">Maitake</name>
    <name type="synonym">Polyporus frondosus</name>
    <dbReference type="NCBI Taxonomy" id="5627"/>
    <lineage>
        <taxon>Eukaryota</taxon>
        <taxon>Fungi</taxon>
        <taxon>Dikarya</taxon>
        <taxon>Basidiomycota</taxon>
        <taxon>Agaricomycotina</taxon>
        <taxon>Agaricomycetes</taxon>
        <taxon>Polyporales</taxon>
        <taxon>Grifolaceae</taxon>
        <taxon>Grifola</taxon>
    </lineage>
</organism>
<evidence type="ECO:0000256" key="4">
    <source>
        <dbReference type="ARBA" id="ARBA00022597"/>
    </source>
</evidence>
<dbReference type="OrthoDB" id="5141738at2759"/>
<comment type="catalytic activity">
    <reaction evidence="8">
        <text>myo-inositol(out) + H(+)(out) = myo-inositol(in) + H(+)(in)</text>
        <dbReference type="Rhea" id="RHEA:60364"/>
        <dbReference type="ChEBI" id="CHEBI:15378"/>
        <dbReference type="ChEBI" id="CHEBI:17268"/>
    </reaction>
</comment>
<feature type="transmembrane region" description="Helical" evidence="9">
    <location>
        <begin position="538"/>
        <end position="559"/>
    </location>
</feature>
<keyword evidence="6 9" id="KW-1133">Transmembrane helix</keyword>
<feature type="transmembrane region" description="Helical" evidence="9">
    <location>
        <begin position="352"/>
        <end position="373"/>
    </location>
</feature>
<dbReference type="InterPro" id="IPR003663">
    <property type="entry name" value="Sugar/inositol_transpt"/>
</dbReference>
<keyword evidence="4 11" id="KW-0762">Sugar transport</keyword>
<dbReference type="Gene3D" id="1.20.1250.20">
    <property type="entry name" value="MFS general substrate transporter like domains"/>
    <property type="match status" value="1"/>
</dbReference>
<dbReference type="STRING" id="5627.A0A1C7M8X2"/>
<accession>A0A1C7M8X2</accession>
<dbReference type="GO" id="GO:0005351">
    <property type="term" value="F:carbohydrate:proton symporter activity"/>
    <property type="evidence" value="ECO:0007669"/>
    <property type="project" value="TreeGrafter"/>
</dbReference>
<reference evidence="11 12" key="1">
    <citation type="submission" date="2016-03" db="EMBL/GenBank/DDBJ databases">
        <title>Whole genome sequencing of Grifola frondosa 9006-11.</title>
        <authorList>
            <person name="Min B."/>
            <person name="Park H."/>
            <person name="Kim J.-G."/>
            <person name="Cho H."/>
            <person name="Oh Y.-L."/>
            <person name="Kong W.-S."/>
            <person name="Choi I.-G."/>
        </authorList>
    </citation>
    <scope>NUCLEOTIDE SEQUENCE [LARGE SCALE GENOMIC DNA]</scope>
    <source>
        <strain evidence="11 12">9006-11</strain>
    </source>
</reference>
<dbReference type="PANTHER" id="PTHR48022:SF75">
    <property type="entry name" value="GALACTOSE TRANSPORTER-RELATED"/>
    <property type="match status" value="1"/>
</dbReference>
<comment type="similarity">
    <text evidence="2">Belongs to the major facilitator superfamily. Sugar transporter (TC 2.A.1.1) family.</text>
</comment>
<feature type="transmembrane region" description="Helical" evidence="9">
    <location>
        <begin position="115"/>
        <end position="136"/>
    </location>
</feature>
<sequence>MALFYVQGLPIGYVAIMLAVIASMGVYPDPHCIPPKSADQLITFSSSCQYDTGQISDILLMDDFLLRFAHCSTPGDVSTCAFSIVREGLIVSLLSIGTMIGALIGAPTADFFGRRYAMTIECVVFMAGVVVQITAFHSWAQFAVGRLISGLGSARSVPPYQCIKPKLLHRKFVAHSLLHISMLRCSRNMFAIIQLASRLFITLGILVAYCISIGSRNIAGSGSWRTVVGIGFLWPLILGIGILFMPESPRWLALRNRFTEARNSIARTRGIPIEEADNYKFIHREIDDMKAAIEYESKVKARWIDCFRPERMQLYRTVLVMVLQMFQQLTGANYFFYYGATIFQSVGIKDSFITQVILGGVNFGCTFGGLYIMERARVAPLSTSFIYSHSTFTVRPTCSADPGWHLAIVLVVCVRGRGHCKGPADRRTNRKTCVLPLLRESHNVAERPVCVAVMIVSACLFILGYAMTWAPGIWILTGETFPTRTRAMQAALATTSNWLWNFLLAFFTPFIVKAINFRYGFVFAGELSLPLAMLRPPFSDCVVFVACNLTGAIIVYFFLYESSELTLETVDMMYCDPNCRPWTSGSWAPEGFSSRQELVEQSKAAEAHKPLAHEEVRIEKTAAADTAPLANAENRV</sequence>
<evidence type="ECO:0000256" key="1">
    <source>
        <dbReference type="ARBA" id="ARBA00004141"/>
    </source>
</evidence>
<feature type="transmembrane region" description="Helical" evidence="9">
    <location>
        <begin position="6"/>
        <end position="27"/>
    </location>
</feature>
<dbReference type="InterPro" id="IPR036259">
    <property type="entry name" value="MFS_trans_sf"/>
</dbReference>
<evidence type="ECO:0000256" key="8">
    <source>
        <dbReference type="ARBA" id="ARBA00049119"/>
    </source>
</evidence>
<keyword evidence="3" id="KW-0813">Transport</keyword>
<evidence type="ECO:0000256" key="5">
    <source>
        <dbReference type="ARBA" id="ARBA00022692"/>
    </source>
</evidence>
<dbReference type="PRINTS" id="PR00171">
    <property type="entry name" value="SUGRTRNSPORT"/>
</dbReference>
<feature type="transmembrane region" description="Helical" evidence="9">
    <location>
        <begin position="318"/>
        <end position="340"/>
    </location>
</feature>
<feature type="transmembrane region" description="Helical" evidence="9">
    <location>
        <begin position="189"/>
        <end position="214"/>
    </location>
</feature>
<comment type="caution">
    <text evidence="11">The sequence shown here is derived from an EMBL/GenBank/DDBJ whole genome shotgun (WGS) entry which is preliminary data.</text>
</comment>
<dbReference type="EMBL" id="LUGG01000007">
    <property type="protein sequence ID" value="OBZ73375.1"/>
    <property type="molecule type" value="Genomic_DNA"/>
</dbReference>
<dbReference type="InterPro" id="IPR005828">
    <property type="entry name" value="MFS_sugar_transport-like"/>
</dbReference>
<evidence type="ECO:0000313" key="11">
    <source>
        <dbReference type="EMBL" id="OBZ73375.1"/>
    </source>
</evidence>
<proteinExistence type="inferred from homology"/>
<gene>
    <name evidence="11" type="primary">ght2</name>
    <name evidence="11" type="ORF">A0H81_07214</name>
</gene>
<name>A0A1C7M8X2_GRIFR</name>
<dbReference type="OMA" id="YCISIGA"/>
<evidence type="ECO:0000256" key="9">
    <source>
        <dbReference type="SAM" id="Phobius"/>
    </source>
</evidence>